<dbReference type="OrthoDB" id="45301at2157"/>
<evidence type="ECO:0000313" key="1">
    <source>
        <dbReference type="EMBL" id="AWR93429.1"/>
    </source>
</evidence>
<dbReference type="RefSeq" id="WP_110269313.1">
    <property type="nucleotide sequence ID" value="NZ_CP029289.2"/>
</dbReference>
<dbReference type="InterPro" id="IPR016618">
    <property type="entry name" value="UCP014422"/>
</dbReference>
<proteinExistence type="predicted"/>
<evidence type="ECO:0000313" key="2">
    <source>
        <dbReference type="Proteomes" id="UP000248044"/>
    </source>
</evidence>
<dbReference type="KEGG" id="abri:DFR85_01210"/>
<keyword evidence="2" id="KW-1185">Reference proteome</keyword>
<sequence>MKLKVPPRIKVLEALGAIADGRIKKVEDHYEVISSEGDRIYNVKINGEKAYSNDNGTVYRNYIGYPIIAVLMLEGKLKYDEKISKSLKGIDWKRLNETYKNYAKVEEIVDKIAEEKGVNKEEINNIVEEVLNELRRLSLEKAS</sequence>
<dbReference type="EMBL" id="CP029289">
    <property type="protein sequence ID" value="AWR93429.1"/>
    <property type="molecule type" value="Genomic_DNA"/>
</dbReference>
<organism evidence="1 2">
    <name type="scientific">Acidianus brierleyi</name>
    <dbReference type="NCBI Taxonomy" id="41673"/>
    <lineage>
        <taxon>Archaea</taxon>
        <taxon>Thermoproteota</taxon>
        <taxon>Thermoprotei</taxon>
        <taxon>Sulfolobales</taxon>
        <taxon>Sulfolobaceae</taxon>
        <taxon>Acidianus</taxon>
    </lineage>
</organism>
<reference evidence="1 2" key="1">
    <citation type="submission" date="2018-05" db="EMBL/GenBank/DDBJ databases">
        <title>Complete Genome Sequences of Extremely Thermoacidophilic, Metal-Mobilizing Type-Strain Members of the Archaeal Family Sulfolobaceae: Acidianus brierleyi DSM-1651T, Acidianus sulfidivorans DSM-18786T, Metallosphaera hakonensis DSM-7519T, and Metallosphaera prunae DSM-10039T.</title>
        <authorList>
            <person name="Counts J.A."/>
            <person name="Kelly R.M."/>
        </authorList>
    </citation>
    <scope>NUCLEOTIDE SEQUENCE [LARGE SCALE GENOMIC DNA]</scope>
    <source>
        <strain evidence="1 2">DSM 1651</strain>
    </source>
</reference>
<name>A0A2U9IBP1_9CREN</name>
<dbReference type="GeneID" id="36830732"/>
<accession>A0A2U9IBP1</accession>
<dbReference type="PIRSF" id="PIRSF014422">
    <property type="entry name" value="UCP014422"/>
    <property type="match status" value="1"/>
</dbReference>
<protein>
    <submittedName>
        <fullName evidence="1">Uncharacterized protein</fullName>
    </submittedName>
</protein>
<dbReference type="AlphaFoldDB" id="A0A2U9IBP1"/>
<gene>
    <name evidence="1" type="ORF">DFR85_01210</name>
</gene>
<dbReference type="Proteomes" id="UP000248044">
    <property type="component" value="Chromosome"/>
</dbReference>